<sequence>MMKPPKVFISYAHAGKQLADDVLNFSNYLRSRGIDAEIDQYEEAPPQGWPLWMASQVDQADFVLVLATETYYKRSKDFAENPNNGLGSKWETLHILQKVYENAFNNTKYIPICLGKENKEFILDSLKPYTYYDVSNANSKERLVNRLLGNNTNIRPELGENIQENEEFSPLEPRIRKHLFVTSLIDLELWDKAHWCGVAFSFAQDEDLEDIPIIGLGFRKPKIGKQIFDDLNKSINNDDLKNHIRVSIVKDIDHLNPYKYRMLIGPNEEYLNTMSDRIKAQNPDHDIDNTTSIFMGISRVLELNPQSGENLQKFIKVFDERKFFYLTNMKEKLEKDKDPSFYTTPLAIDSPKDYIDFDNAILKKDINIKTLIDLNKENPKSLDHAVFSTIDTRKLMKDHRIEKSKREKKAVEKRKRRAKEVKKTKKAAKKK</sequence>
<gene>
    <name evidence="3" type="ORF">BJN41_12635</name>
</gene>
<feature type="domain" description="SEFIR" evidence="2">
    <location>
        <begin position="4"/>
        <end position="143"/>
    </location>
</feature>
<name>A0A1E8E0K4_9GAMM</name>
<dbReference type="STRING" id="202956.BJN41_12635"/>
<feature type="region of interest" description="Disordered" evidence="1">
    <location>
        <begin position="398"/>
        <end position="431"/>
    </location>
</feature>
<dbReference type="Proteomes" id="UP000186931">
    <property type="component" value="Unassembled WGS sequence"/>
</dbReference>
<dbReference type="InterPro" id="IPR000157">
    <property type="entry name" value="TIR_dom"/>
</dbReference>
<dbReference type="AlphaFoldDB" id="A0A1E8E0K4"/>
<feature type="compositionally biased region" description="Basic residues" evidence="1">
    <location>
        <begin position="406"/>
        <end position="431"/>
    </location>
</feature>
<comment type="caution">
    <text evidence="3">The sequence shown here is derived from an EMBL/GenBank/DDBJ whole genome shotgun (WGS) entry which is preliminary data.</text>
</comment>
<organism evidence="3 4">
    <name type="scientific">Acinetobacter towneri</name>
    <dbReference type="NCBI Taxonomy" id="202956"/>
    <lineage>
        <taxon>Bacteria</taxon>
        <taxon>Pseudomonadati</taxon>
        <taxon>Pseudomonadota</taxon>
        <taxon>Gammaproteobacteria</taxon>
        <taxon>Moraxellales</taxon>
        <taxon>Moraxellaceae</taxon>
        <taxon>Acinetobacter</taxon>
    </lineage>
</organism>
<dbReference type="GO" id="GO:0007165">
    <property type="term" value="P:signal transduction"/>
    <property type="evidence" value="ECO:0007669"/>
    <property type="project" value="InterPro"/>
</dbReference>
<reference evidence="3 4" key="1">
    <citation type="submission" date="2016-10" db="EMBL/GenBank/DDBJ databases">
        <title>Genome of airborne Acinetobacter sp. 5-2Ac02 in the hospital environment: Species near to Acinetobacter towneri.</title>
        <authorList>
            <person name="Barbosa B."/>
            <person name="Fernandez-Garcia L."/>
            <person name="Gato E."/>
            <person name="Leao R."/>
            <person name="Albano R."/>
            <person name="Fernandez B."/>
            <person name="Fernandez-Cuenca F."/>
            <person name="Marques E."/>
            <person name="Tomas M."/>
        </authorList>
    </citation>
    <scope>NUCLEOTIDE SEQUENCE [LARGE SCALE GENOMIC DNA]</scope>
    <source>
        <strain evidence="3 4">5-2Ac02</strain>
    </source>
</reference>
<accession>A0A1E8E0K4</accession>
<evidence type="ECO:0000313" key="4">
    <source>
        <dbReference type="Proteomes" id="UP000186931"/>
    </source>
</evidence>
<dbReference type="Gene3D" id="3.40.50.10140">
    <property type="entry name" value="Toll/interleukin-1 receptor homology (TIR) domain"/>
    <property type="match status" value="1"/>
</dbReference>
<dbReference type="Pfam" id="PF13676">
    <property type="entry name" value="TIR_2"/>
    <property type="match status" value="1"/>
</dbReference>
<protein>
    <recommendedName>
        <fullName evidence="2">SEFIR domain-containing protein</fullName>
    </recommendedName>
</protein>
<proteinExistence type="predicted"/>
<evidence type="ECO:0000313" key="3">
    <source>
        <dbReference type="EMBL" id="OFE42753.1"/>
    </source>
</evidence>
<evidence type="ECO:0000256" key="1">
    <source>
        <dbReference type="SAM" id="MobiDB-lite"/>
    </source>
</evidence>
<dbReference type="InterPro" id="IPR013568">
    <property type="entry name" value="SEFIR_dom"/>
</dbReference>
<dbReference type="InterPro" id="IPR035897">
    <property type="entry name" value="Toll_tir_struct_dom_sf"/>
</dbReference>
<dbReference type="PROSITE" id="PS51534">
    <property type="entry name" value="SEFIR"/>
    <property type="match status" value="1"/>
</dbReference>
<dbReference type="EMBL" id="MKQS01000026">
    <property type="protein sequence ID" value="OFE42753.1"/>
    <property type="molecule type" value="Genomic_DNA"/>
</dbReference>
<evidence type="ECO:0000259" key="2">
    <source>
        <dbReference type="PROSITE" id="PS51534"/>
    </source>
</evidence>